<gene>
    <name evidence="4" type="ORF">GDO81_010795</name>
</gene>
<dbReference type="InterPro" id="IPR036961">
    <property type="entry name" value="Kinesin_motor_dom_sf"/>
</dbReference>
<accession>A0AAV7C3M2</accession>
<keyword evidence="5" id="KW-1185">Reference proteome</keyword>
<evidence type="ECO:0000256" key="2">
    <source>
        <dbReference type="ARBA" id="ARBA00022840"/>
    </source>
</evidence>
<sequence length="406" mass="47313">MVKIFELSEKSLQASEIISTSPLLQILEKTERNEKLLPILLKEALDGNSLTILLTCLNVEELSGKEILSVLSVADRVRGISKKVSATHWDPEETARKLRGQIKSLRSQLLSDSTLEESAVRQLAEAVKELQMVKRQTWKEKREVSKQLGEKKKCHHEECQNCQCYQLSDLSEAVTADLSPHQRLINLINQSRQQQLNEDYETSDKGETYLKQSSENCDLTLDDHAKYNSRDDYMQETTSNKRILSDCLGMEMEFLMAQARREWLKEQHKALIHMEIIGLEQDQDKQAINTVEQEVQHLHKEKSVMVLQLEALRRERNEAEKDLDLLCHFYKEEAQAHKQHILQIFHAYRGLLEEQMDAQEHRYRKLLEETIQDAVQLSARNQELETENKQLQNSLTELRRKDLKKS</sequence>
<evidence type="ECO:0000313" key="4">
    <source>
        <dbReference type="EMBL" id="KAG8579291.1"/>
    </source>
</evidence>
<keyword evidence="3" id="KW-0175">Coiled coil</keyword>
<name>A0AAV7C3M2_ENGPU</name>
<protein>
    <submittedName>
        <fullName evidence="4">Uncharacterized protein</fullName>
    </submittedName>
</protein>
<dbReference type="SUPFAM" id="SSF52540">
    <property type="entry name" value="P-loop containing nucleoside triphosphate hydrolases"/>
    <property type="match status" value="1"/>
</dbReference>
<evidence type="ECO:0000313" key="5">
    <source>
        <dbReference type="Proteomes" id="UP000824782"/>
    </source>
</evidence>
<evidence type="ECO:0000256" key="3">
    <source>
        <dbReference type="SAM" id="Coils"/>
    </source>
</evidence>
<dbReference type="PANTHER" id="PTHR40710">
    <property type="entry name" value="RIKEN CDNA E230025N22 GENE"/>
    <property type="match status" value="1"/>
</dbReference>
<keyword evidence="2" id="KW-0067">ATP-binding</keyword>
<dbReference type="InterPro" id="IPR027417">
    <property type="entry name" value="P-loop_NTPase"/>
</dbReference>
<dbReference type="EMBL" id="WNYA01000004">
    <property type="protein sequence ID" value="KAG8579291.1"/>
    <property type="molecule type" value="Genomic_DNA"/>
</dbReference>
<reference evidence="4" key="1">
    <citation type="thesis" date="2020" institute="ProQuest LLC" country="789 East Eisenhower Parkway, Ann Arbor, MI, USA">
        <title>Comparative Genomics and Chromosome Evolution.</title>
        <authorList>
            <person name="Mudd A.B."/>
        </authorList>
    </citation>
    <scope>NUCLEOTIDE SEQUENCE</scope>
    <source>
        <strain evidence="4">237g6f4</strain>
        <tissue evidence="4">Blood</tissue>
    </source>
</reference>
<dbReference type="AlphaFoldDB" id="A0AAV7C3M2"/>
<comment type="caution">
    <text evidence="4">The sequence shown here is derived from an EMBL/GenBank/DDBJ whole genome shotgun (WGS) entry which is preliminary data.</text>
</comment>
<keyword evidence="1" id="KW-0547">Nucleotide-binding</keyword>
<proteinExistence type="predicted"/>
<dbReference type="Proteomes" id="UP000824782">
    <property type="component" value="Unassembled WGS sequence"/>
</dbReference>
<dbReference type="PANTHER" id="PTHR40710:SF1">
    <property type="entry name" value="RIKEN CDNA E230025N22 GENE"/>
    <property type="match status" value="1"/>
</dbReference>
<evidence type="ECO:0000256" key="1">
    <source>
        <dbReference type="ARBA" id="ARBA00022741"/>
    </source>
</evidence>
<organism evidence="4 5">
    <name type="scientific">Engystomops pustulosus</name>
    <name type="common">Tungara frog</name>
    <name type="synonym">Physalaemus pustulosus</name>
    <dbReference type="NCBI Taxonomy" id="76066"/>
    <lineage>
        <taxon>Eukaryota</taxon>
        <taxon>Metazoa</taxon>
        <taxon>Chordata</taxon>
        <taxon>Craniata</taxon>
        <taxon>Vertebrata</taxon>
        <taxon>Euteleostomi</taxon>
        <taxon>Amphibia</taxon>
        <taxon>Batrachia</taxon>
        <taxon>Anura</taxon>
        <taxon>Neobatrachia</taxon>
        <taxon>Hyloidea</taxon>
        <taxon>Leptodactylidae</taxon>
        <taxon>Leiuperinae</taxon>
        <taxon>Engystomops</taxon>
    </lineage>
</organism>
<dbReference type="Gene3D" id="3.40.850.10">
    <property type="entry name" value="Kinesin motor domain"/>
    <property type="match status" value="1"/>
</dbReference>
<dbReference type="GO" id="GO:0005524">
    <property type="term" value="F:ATP binding"/>
    <property type="evidence" value="ECO:0007669"/>
    <property type="project" value="UniProtKB-KW"/>
</dbReference>
<feature type="coiled-coil region" evidence="3">
    <location>
        <begin position="349"/>
        <end position="401"/>
    </location>
</feature>